<feature type="transmembrane region" description="Helical" evidence="1">
    <location>
        <begin position="20"/>
        <end position="37"/>
    </location>
</feature>
<keyword evidence="1" id="KW-1133">Transmembrane helix</keyword>
<evidence type="ECO:0000313" key="3">
    <source>
        <dbReference type="EMBL" id="RWX72999.1"/>
    </source>
</evidence>
<name>A0A444L5Y0_METS7</name>
<feature type="domain" description="Transcription regulator AsnC/Lrp ligand binding" evidence="2">
    <location>
        <begin position="37"/>
        <end position="96"/>
    </location>
</feature>
<evidence type="ECO:0000313" key="4">
    <source>
        <dbReference type="Proteomes" id="UP000288215"/>
    </source>
</evidence>
<dbReference type="SUPFAM" id="SSF54909">
    <property type="entry name" value="Dimeric alpha+beta barrel"/>
    <property type="match status" value="1"/>
</dbReference>
<dbReference type="Gene3D" id="3.30.70.920">
    <property type="match status" value="1"/>
</dbReference>
<reference evidence="3 4" key="1">
    <citation type="submission" date="2018-12" db="EMBL/GenBank/DDBJ databases">
        <title>The complete genome of the methanogenic archaea of the candidate phylum Verstraetearchaeota, obtained from the metagenome of underground thermal water.</title>
        <authorList>
            <person name="Kadnikov V.V."/>
            <person name="Mardanov A.V."/>
            <person name="Beletsky A.V."/>
            <person name="Karnachuk O.V."/>
            <person name="Ravin N.V."/>
        </authorList>
    </citation>
    <scope>NUCLEOTIDE SEQUENCE [LARGE SCALE GENOMIC DNA]</scope>
    <source>
        <strain evidence="3">Ch88</strain>
    </source>
</reference>
<proteinExistence type="predicted"/>
<accession>A0A444L5Y0</accession>
<evidence type="ECO:0000256" key="1">
    <source>
        <dbReference type="SAM" id="Phobius"/>
    </source>
</evidence>
<keyword evidence="1" id="KW-0812">Transmembrane</keyword>
<sequence>MREVQTEGLKKNYATNLKGVLSMAGVIAYMLLVTDTGKEYEIIKEIKKLKGVTECRAVYGEFDVFIRLEVDDLNALDEIVTQIRRVPGSIQSTTLVGSP</sequence>
<dbReference type="Proteomes" id="UP000288215">
    <property type="component" value="Unassembled WGS sequence"/>
</dbReference>
<comment type="caution">
    <text evidence="3">The sequence shown here is derived from an EMBL/GenBank/DDBJ whole genome shotgun (WGS) entry which is preliminary data.</text>
</comment>
<dbReference type="EMBL" id="RXGA01000003">
    <property type="protein sequence ID" value="RWX72999.1"/>
    <property type="molecule type" value="Genomic_DNA"/>
</dbReference>
<gene>
    <name evidence="3" type="ORF">Metus_0973</name>
</gene>
<organism evidence="3 4">
    <name type="scientific">Methanosuratincola subterraneus</name>
    <dbReference type="NCBI Taxonomy" id="2593994"/>
    <lineage>
        <taxon>Archaea</taxon>
        <taxon>Thermoproteota</taxon>
        <taxon>Methanosuratincolia</taxon>
        <taxon>Candidatus Methanomethylicales</taxon>
        <taxon>Candidatus Methanomethylicaceae</taxon>
        <taxon>Candidatus Methanosuratincola (ex Vanwonterghem et al. 2016)</taxon>
    </lineage>
</organism>
<evidence type="ECO:0000259" key="2">
    <source>
        <dbReference type="Pfam" id="PF01037"/>
    </source>
</evidence>
<dbReference type="InterPro" id="IPR011008">
    <property type="entry name" value="Dimeric_a/b-barrel"/>
</dbReference>
<dbReference type="AlphaFoldDB" id="A0A444L5Y0"/>
<dbReference type="InterPro" id="IPR019887">
    <property type="entry name" value="Tscrpt_reg_AsnC/Lrp_C"/>
</dbReference>
<dbReference type="Pfam" id="PF01037">
    <property type="entry name" value="AsnC_trans_reg"/>
    <property type="match status" value="1"/>
</dbReference>
<protein>
    <recommendedName>
        <fullName evidence="2">Transcription regulator AsnC/Lrp ligand binding domain-containing protein</fullName>
    </recommendedName>
</protein>
<keyword evidence="1" id="KW-0472">Membrane</keyword>